<dbReference type="GO" id="GO:0005615">
    <property type="term" value="C:extracellular space"/>
    <property type="evidence" value="ECO:0007669"/>
    <property type="project" value="TreeGrafter"/>
</dbReference>
<feature type="transmembrane region" description="Helical" evidence="8">
    <location>
        <begin position="163"/>
        <end position="182"/>
    </location>
</feature>
<dbReference type="SUPFAM" id="SSF52058">
    <property type="entry name" value="L domain-like"/>
    <property type="match status" value="1"/>
</dbReference>
<reference evidence="9" key="2">
    <citation type="submission" date="2019-06" db="EMBL/GenBank/DDBJ databases">
        <title>Genomics analysis of Aphanomyces spp. identifies a new class of oomycete effector associated with host adaptation.</title>
        <authorList>
            <person name="Gaulin E."/>
        </authorList>
    </citation>
    <scope>NUCLEOTIDE SEQUENCE</scope>
    <source>
        <strain evidence="9">CBS 578.67</strain>
    </source>
</reference>
<dbReference type="InterPro" id="IPR032675">
    <property type="entry name" value="LRR_dom_sf"/>
</dbReference>
<evidence type="ECO:0000256" key="7">
    <source>
        <dbReference type="ARBA" id="ARBA00023180"/>
    </source>
</evidence>
<keyword evidence="5" id="KW-0677">Repeat</keyword>
<evidence type="ECO:0000256" key="6">
    <source>
        <dbReference type="ARBA" id="ARBA00022974"/>
    </source>
</evidence>
<keyword evidence="8" id="KW-0812">Transmembrane</keyword>
<keyword evidence="4" id="KW-0433">Leucine-rich repeat</keyword>
<keyword evidence="3" id="KW-0272">Extracellular matrix</keyword>
<evidence type="ECO:0000256" key="1">
    <source>
        <dbReference type="ARBA" id="ARBA00004498"/>
    </source>
</evidence>
<keyword evidence="8" id="KW-1133">Transmembrane helix</keyword>
<keyword evidence="2" id="KW-0964">Secreted</keyword>
<dbReference type="EMBL" id="VJMH01005103">
    <property type="protein sequence ID" value="KAF0701014.1"/>
    <property type="molecule type" value="Genomic_DNA"/>
</dbReference>
<evidence type="ECO:0000256" key="8">
    <source>
        <dbReference type="SAM" id="Phobius"/>
    </source>
</evidence>
<evidence type="ECO:0000256" key="4">
    <source>
        <dbReference type="ARBA" id="ARBA00022614"/>
    </source>
</evidence>
<comment type="subcellular location">
    <subcellularLocation>
        <location evidence="1">Secreted</location>
        <location evidence="1">Extracellular space</location>
        <location evidence="1">Extracellular matrix</location>
    </subcellularLocation>
</comment>
<protein>
    <submittedName>
        <fullName evidence="10">Aste57867_8460 protein</fullName>
    </submittedName>
</protein>
<evidence type="ECO:0000313" key="11">
    <source>
        <dbReference type="Proteomes" id="UP000332933"/>
    </source>
</evidence>
<gene>
    <name evidence="10" type="primary">Aste57867_8460</name>
    <name evidence="9" type="ORF">As57867_008428</name>
    <name evidence="10" type="ORF">ASTE57867_8460</name>
</gene>
<feature type="transmembrane region" description="Helical" evidence="8">
    <location>
        <begin position="194"/>
        <end position="217"/>
    </location>
</feature>
<feature type="transmembrane region" description="Helical" evidence="8">
    <location>
        <begin position="85"/>
        <end position="106"/>
    </location>
</feature>
<keyword evidence="8" id="KW-0472">Membrane</keyword>
<dbReference type="PANTHER" id="PTHR45712:SF4">
    <property type="entry name" value="FIBROMODULIN"/>
    <property type="match status" value="1"/>
</dbReference>
<organism evidence="10 11">
    <name type="scientific">Aphanomyces stellatus</name>
    <dbReference type="NCBI Taxonomy" id="120398"/>
    <lineage>
        <taxon>Eukaryota</taxon>
        <taxon>Sar</taxon>
        <taxon>Stramenopiles</taxon>
        <taxon>Oomycota</taxon>
        <taxon>Saprolegniomycetes</taxon>
        <taxon>Saprolegniales</taxon>
        <taxon>Verrucalvaceae</taxon>
        <taxon>Aphanomyces</taxon>
    </lineage>
</organism>
<accession>A0A485KKC7</accession>
<proteinExistence type="predicted"/>
<feature type="transmembrane region" description="Helical" evidence="8">
    <location>
        <begin position="52"/>
        <end position="73"/>
    </location>
</feature>
<evidence type="ECO:0000256" key="3">
    <source>
        <dbReference type="ARBA" id="ARBA00022530"/>
    </source>
</evidence>
<dbReference type="Gene3D" id="3.80.10.10">
    <property type="entry name" value="Ribonuclease Inhibitor"/>
    <property type="match status" value="1"/>
</dbReference>
<dbReference type="EMBL" id="CAADRA010005124">
    <property type="protein sequence ID" value="VFT85346.1"/>
    <property type="molecule type" value="Genomic_DNA"/>
</dbReference>
<name>A0A485KKC7_9STRA</name>
<dbReference type="PANTHER" id="PTHR45712">
    <property type="entry name" value="AGAP008170-PA"/>
    <property type="match status" value="1"/>
</dbReference>
<evidence type="ECO:0000256" key="2">
    <source>
        <dbReference type="ARBA" id="ARBA00022525"/>
    </source>
</evidence>
<evidence type="ECO:0000313" key="9">
    <source>
        <dbReference type="EMBL" id="KAF0701014.1"/>
    </source>
</evidence>
<sequence length="646" mass="71892">MSKYSSVMKLSFPAQSSMALQTRVVQLSGPPARRPSLATLELQRLFHRPVRVLATFKHLISSIYFASMLYVYLITSPSDIRTVQVFAPITVGAVMGFLSLLHLYGLACVCLDRRCTRHRPTTKRPSVLVNTTTQLMLFHLLDVFCQSYQAYHNSHYLLDRGSAFGFVVVVALNCLATPWFLLSKHKLVQQSAVPFVESVFGFFLSTLFQCYVFLYPALLYTLRYQTLRYDNTFTTRLLLITRGVIVSSPLDLVTKIVIQVSSYVALRRLVTSVQGQTIQPISRSSALLSTSRLSQHFQLQFDQSRVRVAYALGSGLWAIVMLTTSIAANWFRHPCPDTCVLQVSPWWSPACQCNFVQINCALKRVLGDSIDDQLDPAVLGNTIYCLHVRRCALPHGIPMATLAPFPHLFSLHISFSNMTSWAPDPPPSPSADPVGFPPSLTTLSIRFSQLKTIPLILASVPANFAYLALEDADIRTIPDSFVHAWANVTSFWFVSLNLTEVPIALATRSTPLELLVFTGNHIRDVPMTWQPQMTRLRILDLSANALTNGPWHLAQSIMVLELSSNPIASIPTTVDSTWLTKRKIVLDDTPYCATTAPPSGACNPKCAPLCETTMIGNNRCDWPCYSPSCQMDGGDCDAFGFTYQPS</sequence>
<keyword evidence="11" id="KW-1185">Reference proteome</keyword>
<dbReference type="Proteomes" id="UP000332933">
    <property type="component" value="Unassembled WGS sequence"/>
</dbReference>
<evidence type="ECO:0000313" key="10">
    <source>
        <dbReference type="EMBL" id="VFT85346.1"/>
    </source>
</evidence>
<keyword evidence="6" id="KW-0654">Proteoglycan</keyword>
<keyword evidence="7" id="KW-0325">Glycoprotein</keyword>
<dbReference type="OrthoDB" id="74216at2759"/>
<evidence type="ECO:0000256" key="5">
    <source>
        <dbReference type="ARBA" id="ARBA00022737"/>
    </source>
</evidence>
<dbReference type="InterPro" id="IPR050333">
    <property type="entry name" value="SLRP"/>
</dbReference>
<reference evidence="10 11" key="1">
    <citation type="submission" date="2019-03" db="EMBL/GenBank/DDBJ databases">
        <authorList>
            <person name="Gaulin E."/>
            <person name="Dumas B."/>
        </authorList>
    </citation>
    <scope>NUCLEOTIDE SEQUENCE [LARGE SCALE GENOMIC DNA]</scope>
    <source>
        <strain evidence="10">CBS 568.67</strain>
    </source>
</reference>
<dbReference type="AlphaFoldDB" id="A0A485KKC7"/>
<dbReference type="Gene3D" id="3.30.300.320">
    <property type="match status" value="1"/>
</dbReference>
<feature type="transmembrane region" description="Helical" evidence="8">
    <location>
        <begin position="308"/>
        <end position="331"/>
    </location>
</feature>